<evidence type="ECO:0000256" key="3">
    <source>
        <dbReference type="ARBA" id="ARBA00023134"/>
    </source>
</evidence>
<dbReference type="FunFam" id="3.40.50.300:FF:000559">
    <property type="entry name" value="Nuclear/nucleolar GTPase 2"/>
    <property type="match status" value="1"/>
</dbReference>
<comment type="similarity">
    <text evidence="7">Belongs to the TRAFAC class YlqF/YawG GTPase family. NOG2 subfamily.</text>
</comment>
<dbReference type="InterPro" id="IPR050755">
    <property type="entry name" value="TRAFAC_YlqF/YawG_RiboMat"/>
</dbReference>
<name>A0A553NQD0_TIGCA</name>
<dbReference type="InterPro" id="IPR023179">
    <property type="entry name" value="GTP-bd_ortho_bundle_sf"/>
</dbReference>
<dbReference type="AlphaFoldDB" id="A0A553NQD0"/>
<evidence type="ECO:0000256" key="1">
    <source>
        <dbReference type="ARBA" id="ARBA00004604"/>
    </source>
</evidence>
<comment type="subunit">
    <text evidence="6">Interacts with LYAR and RPL23A. Interacts with the nuclear importin-beta receptor and, at a lower extent, with importin-alpha.</text>
</comment>
<dbReference type="GO" id="GO:0005730">
    <property type="term" value="C:nucleolus"/>
    <property type="evidence" value="ECO:0007669"/>
    <property type="project" value="UniProtKB-SubCell"/>
</dbReference>
<dbReference type="SUPFAM" id="SSF52540">
    <property type="entry name" value="P-loop containing nucleoside triphosphate hydrolases"/>
    <property type="match status" value="1"/>
</dbReference>
<comment type="subcellular location">
    <subcellularLocation>
        <location evidence="1 7">Nucleus</location>
        <location evidence="1 7">Nucleolus</location>
    </subcellularLocation>
</comment>
<evidence type="ECO:0000256" key="4">
    <source>
        <dbReference type="ARBA" id="ARBA00023242"/>
    </source>
</evidence>
<comment type="function">
    <text evidence="5">GTPase that associates with pre-60S ribosomal subunits in the nucleolus and is required for their nuclear export and maturation. May promote cell proliferation possibly by increasing p53/TP53 protein levels, and consequently those of its downstream product CDKN1A/p21, and decreasing RPL23A protein levels.</text>
</comment>
<evidence type="ECO:0000313" key="11">
    <source>
        <dbReference type="Proteomes" id="UP000318571"/>
    </source>
</evidence>
<gene>
    <name evidence="10" type="ORF">TCAL_11124</name>
</gene>
<dbReference type="PANTHER" id="PTHR11089">
    <property type="entry name" value="GTP-BINDING PROTEIN-RELATED"/>
    <property type="match status" value="1"/>
</dbReference>
<dbReference type="PROSITE" id="PS51721">
    <property type="entry name" value="G_CP"/>
    <property type="match status" value="1"/>
</dbReference>
<feature type="region of interest" description="Disordered" evidence="8">
    <location>
        <begin position="489"/>
        <end position="513"/>
    </location>
</feature>
<proteinExistence type="inferred from homology"/>
<dbReference type="Proteomes" id="UP000318571">
    <property type="component" value="Chromosome 4"/>
</dbReference>
<evidence type="ECO:0000256" key="5">
    <source>
        <dbReference type="ARBA" id="ARBA00054763"/>
    </source>
</evidence>
<dbReference type="PRINTS" id="PR00326">
    <property type="entry name" value="GTP1OBG"/>
</dbReference>
<accession>A0A553NQD0</accession>
<evidence type="ECO:0000256" key="2">
    <source>
        <dbReference type="ARBA" id="ARBA00022741"/>
    </source>
</evidence>
<dbReference type="OrthoDB" id="444945at2759"/>
<dbReference type="Pfam" id="PF01926">
    <property type="entry name" value="MMR_HSR1"/>
    <property type="match status" value="1"/>
</dbReference>
<dbReference type="InterPro" id="IPR027417">
    <property type="entry name" value="P-loop_NTPase"/>
</dbReference>
<dbReference type="Pfam" id="PF08153">
    <property type="entry name" value="NGP1NT"/>
    <property type="match status" value="1"/>
</dbReference>
<evidence type="ECO:0000256" key="7">
    <source>
        <dbReference type="RuleBase" id="RU364023"/>
    </source>
</evidence>
<evidence type="ECO:0000259" key="9">
    <source>
        <dbReference type="PROSITE" id="PS51721"/>
    </source>
</evidence>
<keyword evidence="2 7" id="KW-0547">Nucleotide-binding</keyword>
<comment type="caution">
    <text evidence="10">The sequence shown here is derived from an EMBL/GenBank/DDBJ whole genome shotgun (WGS) entry which is preliminary data.</text>
</comment>
<dbReference type="Gene3D" id="1.10.1580.10">
    <property type="match status" value="1"/>
</dbReference>
<dbReference type="OMA" id="RTQGFNH"/>
<reference evidence="10 11" key="1">
    <citation type="journal article" date="2018" name="Nat. Ecol. Evol.">
        <title>Genomic signatures of mitonuclear coevolution across populations of Tigriopus californicus.</title>
        <authorList>
            <person name="Barreto F.S."/>
            <person name="Watson E.T."/>
            <person name="Lima T.G."/>
            <person name="Willett C.S."/>
            <person name="Edmands S."/>
            <person name="Li W."/>
            <person name="Burton R.S."/>
        </authorList>
    </citation>
    <scope>NUCLEOTIDE SEQUENCE [LARGE SCALE GENOMIC DNA]</scope>
    <source>
        <strain evidence="10 11">San Diego</strain>
    </source>
</reference>
<feature type="domain" description="CP-type G" evidence="9">
    <location>
        <begin position="201"/>
        <end position="362"/>
    </location>
</feature>
<dbReference type="STRING" id="6832.A0A553NQD0"/>
<dbReference type="GO" id="GO:0005525">
    <property type="term" value="F:GTP binding"/>
    <property type="evidence" value="ECO:0007669"/>
    <property type="project" value="UniProtKB-KW"/>
</dbReference>
<organism evidence="10 11">
    <name type="scientific">Tigriopus californicus</name>
    <name type="common">Marine copepod</name>
    <dbReference type="NCBI Taxonomy" id="6832"/>
    <lineage>
        <taxon>Eukaryota</taxon>
        <taxon>Metazoa</taxon>
        <taxon>Ecdysozoa</taxon>
        <taxon>Arthropoda</taxon>
        <taxon>Crustacea</taxon>
        <taxon>Multicrustacea</taxon>
        <taxon>Hexanauplia</taxon>
        <taxon>Copepoda</taxon>
        <taxon>Harpacticoida</taxon>
        <taxon>Harpacticidae</taxon>
        <taxon>Tigriopus</taxon>
    </lineage>
</organism>
<dbReference type="InterPro" id="IPR006073">
    <property type="entry name" value="GTP-bd"/>
</dbReference>
<evidence type="ECO:0000256" key="8">
    <source>
        <dbReference type="SAM" id="MobiDB-lite"/>
    </source>
</evidence>
<keyword evidence="3 7" id="KW-0342">GTP-binding</keyword>
<keyword evidence="11" id="KW-1185">Reference proteome</keyword>
<dbReference type="InterPro" id="IPR012971">
    <property type="entry name" value="NOG2_N_dom"/>
</dbReference>
<dbReference type="Gene3D" id="3.40.50.300">
    <property type="entry name" value="P-loop containing nucleotide triphosphate hydrolases"/>
    <property type="match status" value="1"/>
</dbReference>
<dbReference type="FunFam" id="1.10.1580.10:FF:000001">
    <property type="entry name" value="Nucleolar GTP-binding protein 2"/>
    <property type="match status" value="1"/>
</dbReference>
<sequence>MAKGSDHSLSVSSHAKSKNDAVGAGGQSQRRTAGTVKRLQMYRCSKPRRNAQGKIIKQAPFQSFVESGTRARIEPGRSWFANTKTISQRVLQQYHETMKDRGDQKSSQVILKKTSLPLSMLEEKKISPLGQVPMIRQTNFSRTFGKSATRKRPKLAFQNVSDLLEHVNVVSQRELKAEPNLDMVDCPREYIFAAGQSKRIWNELYKVVDSSDVLIEVIDARDPLGTRSYQIEQYLKKDKPTKQLILLMTKIDLIPPWLTQKWLNLLNEEYPTLAFHGSVRNPFGKGALYSLLRQISKFRNQSNQISVGFIGYPNVGKSSAINALRGKKVCNVAPIAGETKVWQYIKLMKKIYLIDSPGVVHPSGQDSDVAKVLKGVVRVELVGDPTQYIESVLQTVKPEHIKKTYTIPSWSDAEDFLKKLATKSGKLLKGGEPDLVAVSKMVLNDFQRGKLPYFKLPPGCVPPGQGQDAENITTASGMFEVTEAKTDEENIATEADVPTITTNSNDRDNQTPT</sequence>
<protein>
    <recommendedName>
        <fullName evidence="7">Nucleolar GTP-binding protein 2</fullName>
    </recommendedName>
</protein>
<feature type="region of interest" description="Disordered" evidence="8">
    <location>
        <begin position="1"/>
        <end position="35"/>
    </location>
</feature>
<keyword evidence="4 7" id="KW-0539">Nucleus</keyword>
<evidence type="ECO:0000256" key="6">
    <source>
        <dbReference type="ARBA" id="ARBA00065814"/>
    </source>
</evidence>
<dbReference type="InterPro" id="IPR024929">
    <property type="entry name" value="GNL2_CP_dom"/>
</dbReference>
<dbReference type="InterPro" id="IPR030378">
    <property type="entry name" value="G_CP_dom"/>
</dbReference>
<dbReference type="PANTHER" id="PTHR11089:SF9">
    <property type="entry name" value="NUCLEOLAR GTP-BINDING PROTEIN 2"/>
    <property type="match status" value="1"/>
</dbReference>
<evidence type="ECO:0000313" key="10">
    <source>
        <dbReference type="EMBL" id="TRY67627.1"/>
    </source>
</evidence>
<dbReference type="EMBL" id="VCGU01000011">
    <property type="protein sequence ID" value="TRY67627.1"/>
    <property type="molecule type" value="Genomic_DNA"/>
</dbReference>
<dbReference type="CDD" id="cd01858">
    <property type="entry name" value="NGP_1"/>
    <property type="match status" value="1"/>
</dbReference>